<evidence type="ECO:0000256" key="4">
    <source>
        <dbReference type="ARBA" id="ARBA00022833"/>
    </source>
</evidence>
<dbReference type="PIRSF" id="PIRSF037969">
    <property type="entry name" value="U1_snRNP-C"/>
    <property type="match status" value="1"/>
</dbReference>
<dbReference type="GO" id="GO:0003729">
    <property type="term" value="F:mRNA binding"/>
    <property type="evidence" value="ECO:0007669"/>
    <property type="project" value="UniProtKB-UniRule"/>
</dbReference>
<comment type="function">
    <text evidence="9">Component of the spliceosomal U1 snRNP, which is essential for recognition of the pre-mRNA 5' splice-site and the subsequent assembly of the spliceosome. U1-C is directly involved in initial 5' splice-site recognition for both constitutive and regulated alternative splicing. The interaction with the 5' splice-site seems to precede base-pairing between the pre-mRNA and the U1 snRNA. Stimulates commitment or early (E) complex formation by stabilizing the base pairing of the 5' end of the U1 snRNA and the 5' splice-site region.</text>
</comment>
<dbReference type="InterPro" id="IPR000690">
    <property type="entry name" value="Matrin/U1-C_Znf_C2H2"/>
</dbReference>
<keyword evidence="5 9" id="KW-0694">RNA-binding</keyword>
<dbReference type="FunFam" id="3.30.160.60:FF:000059">
    <property type="entry name" value="U1 small nuclear ribonucleoprotein C"/>
    <property type="match status" value="1"/>
</dbReference>
<dbReference type="Gene3D" id="3.30.160.60">
    <property type="entry name" value="Classic Zinc Finger"/>
    <property type="match status" value="1"/>
</dbReference>
<dbReference type="Pfam" id="PF06220">
    <property type="entry name" value="zf-U1"/>
    <property type="match status" value="1"/>
</dbReference>
<evidence type="ECO:0000256" key="1">
    <source>
        <dbReference type="ARBA" id="ARBA00004123"/>
    </source>
</evidence>
<evidence type="ECO:0000313" key="14">
    <source>
        <dbReference type="Proteomes" id="UP000179920"/>
    </source>
</evidence>
<evidence type="ECO:0000256" key="5">
    <source>
        <dbReference type="ARBA" id="ARBA00022884"/>
    </source>
</evidence>
<protein>
    <recommendedName>
        <fullName evidence="9">U1 small nuclear ribonucleoprotein C</fullName>
        <shortName evidence="9">U1 snRNP C</shortName>
        <shortName evidence="9">U1-C</shortName>
        <shortName evidence="9">U1C</shortName>
    </recommendedName>
</protein>
<dbReference type="PROSITE" id="PS50171">
    <property type="entry name" value="ZF_MATRIN"/>
    <property type="match status" value="1"/>
</dbReference>
<dbReference type="InterPro" id="IPR036236">
    <property type="entry name" value="Znf_C2H2_sf"/>
</dbReference>
<dbReference type="GO" id="GO:0030627">
    <property type="term" value="F:pre-mRNA 5'-splice site binding"/>
    <property type="evidence" value="ECO:0007669"/>
    <property type="project" value="InterPro"/>
</dbReference>
<dbReference type="SUPFAM" id="SSF57667">
    <property type="entry name" value="beta-beta-alpha zinc fingers"/>
    <property type="match status" value="1"/>
</dbReference>
<keyword evidence="15" id="KW-1185">Reference proteome</keyword>
<reference evidence="13" key="3">
    <citation type="submission" date="2018-08" db="EMBL/GenBank/DDBJ databases">
        <authorList>
            <person name="Guldener U."/>
        </authorList>
    </citation>
    <scope>NUCLEOTIDE SEQUENCE</scope>
    <source>
        <strain evidence="13">UB2</strain>
    </source>
</reference>
<dbReference type="EMBL" id="LT558136">
    <property type="protein sequence ID" value="SAM86095.1"/>
    <property type="molecule type" value="Genomic_DNA"/>
</dbReference>
<keyword evidence="3 9" id="KW-0863">Zinc-finger</keyword>
<feature type="compositionally biased region" description="Pro residues" evidence="10">
    <location>
        <begin position="146"/>
        <end position="166"/>
    </location>
</feature>
<evidence type="ECO:0000256" key="9">
    <source>
        <dbReference type="HAMAP-Rule" id="MF_03153"/>
    </source>
</evidence>
<dbReference type="Proteomes" id="UP000658997">
    <property type="component" value="Unassembled WGS sequence"/>
</dbReference>
<organism evidence="12 14">
    <name type="scientific">Ustilago bromivora</name>
    <dbReference type="NCBI Taxonomy" id="307758"/>
    <lineage>
        <taxon>Eukaryota</taxon>
        <taxon>Fungi</taxon>
        <taxon>Dikarya</taxon>
        <taxon>Basidiomycota</taxon>
        <taxon>Ustilaginomycotina</taxon>
        <taxon>Ustilaginomycetes</taxon>
        <taxon>Ustilaginales</taxon>
        <taxon>Ustilaginaceae</taxon>
        <taxon>Ustilago</taxon>
    </lineage>
</organism>
<dbReference type="GO" id="GO:0000395">
    <property type="term" value="P:mRNA 5'-splice site recognition"/>
    <property type="evidence" value="ECO:0007669"/>
    <property type="project" value="UniProtKB-UniRule"/>
</dbReference>
<evidence type="ECO:0000313" key="12">
    <source>
        <dbReference type="EMBL" id="SAM86095.1"/>
    </source>
</evidence>
<keyword evidence="7 9" id="KW-0687">Ribonucleoprotein</keyword>
<evidence type="ECO:0000256" key="6">
    <source>
        <dbReference type="ARBA" id="ARBA00023242"/>
    </source>
</evidence>
<reference evidence="14" key="1">
    <citation type="submission" date="2016-04" db="EMBL/GenBank/DDBJ databases">
        <authorList>
            <person name="Guldener U."/>
            <person name="Guldener U."/>
        </authorList>
    </citation>
    <scope>NUCLEOTIDE SEQUENCE [LARGE SCALE GENOMIC DNA]</scope>
    <source>
        <strain evidence="14">UB2112</strain>
    </source>
</reference>
<dbReference type="OrthoDB" id="76567at2759"/>
<feature type="compositionally biased region" description="Polar residues" evidence="10">
    <location>
        <begin position="218"/>
        <end position="230"/>
    </location>
</feature>
<accession>A0A1K0GYJ2</accession>
<dbReference type="GO" id="GO:0030619">
    <property type="term" value="F:U1 snRNA binding"/>
    <property type="evidence" value="ECO:0007669"/>
    <property type="project" value="UniProtKB-UniRule"/>
</dbReference>
<evidence type="ECO:0000259" key="11">
    <source>
        <dbReference type="PROSITE" id="PS50171"/>
    </source>
</evidence>
<comment type="similarity">
    <text evidence="9">Belongs to the U1 small nuclear ribonucleoprotein C family.</text>
</comment>
<dbReference type="InterPro" id="IPR017340">
    <property type="entry name" value="U1_snRNP-C"/>
</dbReference>
<keyword evidence="2 9" id="KW-0479">Metal-binding</keyword>
<evidence type="ECO:0000256" key="10">
    <source>
        <dbReference type="SAM" id="MobiDB-lite"/>
    </source>
</evidence>
<comment type="subunit">
    <text evidence="9">U1 snRNP is composed of the 7 core Sm proteins B/B', D1, D2, D3, E, F and G that assemble in a heptameric protein ring on the Sm site of the small nuclear RNA to form the core snRNP, and at least 3 U1 snRNP-specific proteins U1-70K, U1-A and U1-C. U1-C interacts with U1 snRNA and the 5' splice-site region of the pre-mRNA.</text>
</comment>
<dbReference type="SMART" id="SM00451">
    <property type="entry name" value="ZnF_U1"/>
    <property type="match status" value="1"/>
</dbReference>
<evidence type="ECO:0000256" key="2">
    <source>
        <dbReference type="ARBA" id="ARBA00022723"/>
    </source>
</evidence>
<dbReference type="InterPro" id="IPR003604">
    <property type="entry name" value="Matrin/U1-like-C_Znf_C2H2"/>
</dbReference>
<dbReference type="HAMAP" id="MF_03153">
    <property type="entry name" value="U1_C"/>
    <property type="match status" value="1"/>
</dbReference>
<evidence type="ECO:0000256" key="8">
    <source>
        <dbReference type="ARBA" id="ARBA00046357"/>
    </source>
</evidence>
<evidence type="ECO:0000313" key="15">
    <source>
        <dbReference type="Proteomes" id="UP000658997"/>
    </source>
</evidence>
<dbReference type="GO" id="GO:0005685">
    <property type="term" value="C:U1 snRNP"/>
    <property type="evidence" value="ECO:0007669"/>
    <property type="project" value="UniProtKB-UniRule"/>
</dbReference>
<feature type="compositionally biased region" description="Gly residues" evidence="10">
    <location>
        <begin position="168"/>
        <end position="177"/>
    </location>
</feature>
<keyword evidence="4 9" id="KW-0862">Zinc</keyword>
<evidence type="ECO:0000256" key="7">
    <source>
        <dbReference type="ARBA" id="ARBA00023274"/>
    </source>
</evidence>
<reference evidence="12" key="2">
    <citation type="submission" date="2016-04" db="EMBL/GenBank/DDBJ databases">
        <authorList>
            <person name="Evans L.H."/>
            <person name="Alamgir A."/>
            <person name="Owens N."/>
            <person name="Weber N.D."/>
            <person name="Virtaneva K."/>
            <person name="Barbian K."/>
            <person name="Babar A."/>
            <person name="Rosenke K."/>
        </authorList>
    </citation>
    <scope>NUCLEOTIDE SEQUENCE</scope>
    <source>
        <strain evidence="12">UB2112</strain>
    </source>
</reference>
<evidence type="ECO:0000256" key="3">
    <source>
        <dbReference type="ARBA" id="ARBA00022771"/>
    </source>
</evidence>
<keyword evidence="6 9" id="KW-0539">Nucleus</keyword>
<dbReference type="EMBL" id="ULHB01000015">
    <property type="protein sequence ID" value="SYW76192.1"/>
    <property type="molecule type" value="Genomic_DNA"/>
</dbReference>
<evidence type="ECO:0000313" key="13">
    <source>
        <dbReference type="EMBL" id="SYW76192.1"/>
    </source>
</evidence>
<name>A0A1K0GYJ2_9BASI</name>
<sequence length="230" mass="23962">MGKHYCDYCDVFLTHDSVSVRKAHNSGRNHLQNVREYYQSLDPDQIQQVLDTLAKEYDRRGIEKPRDLLQPAGSSFMTFGAGPLSGTSDRAFRSQGPQSMSMGGGGSSRGIGGGSGGDWSSGGSRGGPDGHGRYGGNDGSSRDHGPPPNYNRPPPQGGPYPRPPPNMTGGGAPGGSNGSYPPRGPPPGYGAPTPAPYANGPPPPNMRGPPPSGPPNGSYTQQSRSGYGQR</sequence>
<feature type="compositionally biased region" description="Pro residues" evidence="10">
    <location>
        <begin position="182"/>
        <end position="214"/>
    </location>
</feature>
<gene>
    <name evidence="13" type="ORF">UBRO2_01263</name>
    <name evidence="12" type="ORF">UBRO_08039</name>
</gene>
<feature type="domain" description="Matrin-type" evidence="11">
    <location>
        <begin position="4"/>
        <end position="36"/>
    </location>
</feature>
<dbReference type="AlphaFoldDB" id="A0A1K0GYJ2"/>
<comment type="subcellular location">
    <subcellularLocation>
        <location evidence="1 9">Nucleus</location>
    </subcellularLocation>
</comment>
<dbReference type="Proteomes" id="UP000179920">
    <property type="component" value="Chromosome XX"/>
</dbReference>
<dbReference type="GO" id="GO:0071004">
    <property type="term" value="C:U2-type prespliceosome"/>
    <property type="evidence" value="ECO:0007669"/>
    <property type="project" value="UniProtKB-UniRule"/>
</dbReference>
<dbReference type="GO" id="GO:0000387">
    <property type="term" value="P:spliceosomal snRNP assembly"/>
    <property type="evidence" value="ECO:0007669"/>
    <property type="project" value="UniProtKB-UniRule"/>
</dbReference>
<proteinExistence type="inferred from homology"/>
<dbReference type="GO" id="GO:0008270">
    <property type="term" value="F:zinc ion binding"/>
    <property type="evidence" value="ECO:0007669"/>
    <property type="project" value="UniProtKB-UniRule"/>
</dbReference>
<dbReference type="PANTHER" id="PTHR31148">
    <property type="entry name" value="U1 SMALL NUCLEAR RIBONUCLEOPROTEIN C"/>
    <property type="match status" value="1"/>
</dbReference>
<dbReference type="GO" id="GO:0000243">
    <property type="term" value="C:commitment complex"/>
    <property type="evidence" value="ECO:0007669"/>
    <property type="project" value="UniProtKB-UniRule"/>
</dbReference>
<comment type="subunit">
    <text evidence="8">Component of the U1 snRNP. The U1 snRNP is composed of the U1 snRNA and the 7 core Sm proteins SNRPB, SNRPD1, SNRPD2, SNRPD3, SNRPE, SNRPF and SNRPG that assemble in a heptameric protein ring on the Sm site of the small nuclear RNA to form the core snRNP, and at least 3 U1 snRNP-specific proteins SNRNP70/U1-70K, SNRPA/U1-A and SNRPC/U1-C. SNRPC/U1-C interacts with U1 snRNA and the 5' splice-site region of the pre-mRNA. Interacts (via N-terminus) with TIA1 (via C-terminus); thereby promoting spliceosomal U1 snRNP recruitment to 5' splice sites.</text>
</comment>
<feature type="compositionally biased region" description="Gly residues" evidence="10">
    <location>
        <begin position="102"/>
        <end position="138"/>
    </location>
</feature>
<dbReference type="InterPro" id="IPR013085">
    <property type="entry name" value="U1-CZ_Znf_C2H2"/>
</dbReference>
<feature type="region of interest" description="Disordered" evidence="10">
    <location>
        <begin position="64"/>
        <end position="230"/>
    </location>
</feature>
<dbReference type="PANTHER" id="PTHR31148:SF1">
    <property type="entry name" value="U1 SMALL NUCLEAR RIBONUCLEOPROTEIN C"/>
    <property type="match status" value="1"/>
</dbReference>